<accession>A0A4P7XKT5</accession>
<dbReference type="InterPro" id="IPR008554">
    <property type="entry name" value="Glutaredoxin-like"/>
</dbReference>
<evidence type="ECO:0000313" key="2">
    <source>
        <dbReference type="Proteomes" id="UP000298049"/>
    </source>
</evidence>
<proteinExistence type="predicted"/>
<protein>
    <submittedName>
        <fullName evidence="1">Glutaredoxin family protein</fullName>
    </submittedName>
</protein>
<evidence type="ECO:0000313" key="1">
    <source>
        <dbReference type="EMBL" id="QCF27849.1"/>
    </source>
</evidence>
<dbReference type="Gene3D" id="3.40.30.10">
    <property type="entry name" value="Glutaredoxin"/>
    <property type="match status" value="1"/>
</dbReference>
<sequence length="80" mass="9010">MELTFYTTEGCHLCEEAEALLLQIQLPRPVPVAAVDISECADLVERYGTRIPVLRRSDSGRELSWPFSAEDVQHFVTTDS</sequence>
<dbReference type="KEGG" id="hmi:soil367_06145"/>
<reference evidence="1 2" key="1">
    <citation type="submission" date="2018-07" db="EMBL/GenBank/DDBJ databases">
        <title>Marsedoiliclastica nanhaica gen. nov. sp. nov., a novel marine hydrocarbonoclastic bacterium isolated from an in-situ enriched hydrocarbon-degrading consortium in deep-sea sediment.</title>
        <authorList>
            <person name="Dong C."/>
            <person name="Ma T."/>
            <person name="Liu R."/>
            <person name="Shao Z."/>
        </authorList>
    </citation>
    <scope>NUCLEOTIDE SEQUENCE [LARGE SCALE GENOMIC DNA]</scope>
    <source>
        <strain evidence="2">soil36-7</strain>
    </source>
</reference>
<keyword evidence="2" id="KW-1185">Reference proteome</keyword>
<dbReference type="Pfam" id="PF05768">
    <property type="entry name" value="Glrx-like"/>
    <property type="match status" value="1"/>
</dbReference>
<dbReference type="EMBL" id="CP031093">
    <property type="protein sequence ID" value="QCF27849.1"/>
    <property type="molecule type" value="Genomic_DNA"/>
</dbReference>
<dbReference type="Proteomes" id="UP000298049">
    <property type="component" value="Chromosome"/>
</dbReference>
<gene>
    <name evidence="1" type="ORF">soil367_06145</name>
</gene>
<organism evidence="1 2">
    <name type="scientific">Hydrocarboniclastica marina</name>
    <dbReference type="NCBI Taxonomy" id="2259620"/>
    <lineage>
        <taxon>Bacteria</taxon>
        <taxon>Pseudomonadati</taxon>
        <taxon>Pseudomonadota</taxon>
        <taxon>Gammaproteobacteria</taxon>
        <taxon>Alteromonadales</taxon>
        <taxon>Alteromonadaceae</taxon>
        <taxon>Hydrocarboniclastica</taxon>
    </lineage>
</organism>
<dbReference type="AlphaFoldDB" id="A0A4P7XKT5"/>
<dbReference type="SUPFAM" id="SSF52833">
    <property type="entry name" value="Thioredoxin-like"/>
    <property type="match status" value="1"/>
</dbReference>
<name>A0A4P7XKT5_9ALTE</name>
<dbReference type="InterPro" id="IPR036249">
    <property type="entry name" value="Thioredoxin-like_sf"/>
</dbReference>
<dbReference type="OrthoDB" id="8537427at2"/>